<organism evidence="2 3">
    <name type="scientific">Pendulispora rubella</name>
    <dbReference type="NCBI Taxonomy" id="2741070"/>
    <lineage>
        <taxon>Bacteria</taxon>
        <taxon>Pseudomonadati</taxon>
        <taxon>Myxococcota</taxon>
        <taxon>Myxococcia</taxon>
        <taxon>Myxococcales</taxon>
        <taxon>Sorangiineae</taxon>
        <taxon>Pendulisporaceae</taxon>
        <taxon>Pendulispora</taxon>
    </lineage>
</organism>
<protein>
    <recommendedName>
        <fullName evidence="4">Tetratricopeptide repeat protein</fullName>
    </recommendedName>
</protein>
<dbReference type="InterPro" id="IPR019734">
    <property type="entry name" value="TPR_rpt"/>
</dbReference>
<proteinExistence type="predicted"/>
<dbReference type="Gene3D" id="1.25.10.10">
    <property type="entry name" value="Leucine-rich Repeat Variant"/>
    <property type="match status" value="1"/>
</dbReference>
<dbReference type="InterPro" id="IPR011990">
    <property type="entry name" value="TPR-like_helical_dom_sf"/>
</dbReference>
<dbReference type="EMBL" id="CP089983">
    <property type="protein sequence ID" value="WXB02143.1"/>
    <property type="molecule type" value="Genomic_DNA"/>
</dbReference>
<sequence length="523" mass="58221">MSDDADAHASAYRKLYDLLHQQVEHFEAGAVQIPYLVRIALDPHVIHGGTALTIIAHLVHGPDAFADGFRLSDGLRTRFGFFELPEPSEEFARYEFWKACCDSADRHVPSLLHAAETGSDDVRRTAPYLLAALRVDRHWILPSLQALFARERVDDVRAVLAFAIGMIAPMHHETEEFLLKVIETDRSHLVRLVSAMVFAWTWQYATDRVLQELLEGLCAASGAAGTEVGGFPPAPGDLRAEYARLPFGDDGLPGDLGHILARVEGRSTFRALYPLFRALKTDGVSLLGIVRGILAIGLRESTDSDTNAYRSRAAKAALFYADSVWQMPQATELVAKRGMPSRRDEFGRSIGLSLASHDEGHRAFHLGVALGRQDRVEQALEQFRKAAALRPHHLLSVLNVLWGLRTLQRNREGLVEAERALTVFAQSVELQYYHAQFLLSAGQAASAYEACSRGFAIQDAAVLYRARACAHVRLERPEQAMGDLRVYLAQNPQNAEDIARDEEFASLRERKDFQLLVNPRSAR</sequence>
<evidence type="ECO:0000256" key="1">
    <source>
        <dbReference type="PROSITE-ProRule" id="PRU00339"/>
    </source>
</evidence>
<gene>
    <name evidence="2" type="ORF">LVJ94_35165</name>
</gene>
<feature type="repeat" description="TPR" evidence="1">
    <location>
        <begin position="360"/>
        <end position="393"/>
    </location>
</feature>
<dbReference type="InterPro" id="IPR011989">
    <property type="entry name" value="ARM-like"/>
</dbReference>
<reference evidence="2" key="1">
    <citation type="submission" date="2021-12" db="EMBL/GenBank/DDBJ databases">
        <title>Discovery of the Pendulisporaceae a myxobacterial family with distinct sporulation behavior and unique specialized metabolism.</title>
        <authorList>
            <person name="Garcia R."/>
            <person name="Popoff A."/>
            <person name="Bader C.D."/>
            <person name="Loehr J."/>
            <person name="Walesch S."/>
            <person name="Walt C."/>
            <person name="Boldt J."/>
            <person name="Bunk B."/>
            <person name="Haeckl F.J.F.P.J."/>
            <person name="Gunesch A.P."/>
            <person name="Birkelbach J."/>
            <person name="Nuebel U."/>
            <person name="Pietschmann T."/>
            <person name="Bach T."/>
            <person name="Mueller R."/>
        </authorList>
    </citation>
    <scope>NUCLEOTIDE SEQUENCE</scope>
    <source>
        <strain evidence="2">MSr11367</strain>
    </source>
</reference>
<accession>A0ABZ2KWJ2</accession>
<evidence type="ECO:0000313" key="3">
    <source>
        <dbReference type="Proteomes" id="UP001374803"/>
    </source>
</evidence>
<dbReference type="RefSeq" id="WP_394831770.1">
    <property type="nucleotide sequence ID" value="NZ_CP089983.1"/>
</dbReference>
<dbReference type="Proteomes" id="UP001374803">
    <property type="component" value="Chromosome"/>
</dbReference>
<evidence type="ECO:0000313" key="2">
    <source>
        <dbReference type="EMBL" id="WXB02143.1"/>
    </source>
</evidence>
<keyword evidence="1" id="KW-0802">TPR repeat</keyword>
<dbReference type="PROSITE" id="PS50005">
    <property type="entry name" value="TPR"/>
    <property type="match status" value="1"/>
</dbReference>
<dbReference type="Gene3D" id="1.25.40.10">
    <property type="entry name" value="Tetratricopeptide repeat domain"/>
    <property type="match status" value="1"/>
</dbReference>
<dbReference type="InterPro" id="IPR016024">
    <property type="entry name" value="ARM-type_fold"/>
</dbReference>
<dbReference type="SUPFAM" id="SSF48452">
    <property type="entry name" value="TPR-like"/>
    <property type="match status" value="1"/>
</dbReference>
<name>A0ABZ2KWJ2_9BACT</name>
<evidence type="ECO:0008006" key="4">
    <source>
        <dbReference type="Google" id="ProtNLM"/>
    </source>
</evidence>
<dbReference type="NCBIfam" id="NF047558">
    <property type="entry name" value="TPR_END_plus"/>
    <property type="match status" value="1"/>
</dbReference>
<dbReference type="SUPFAM" id="SSF48371">
    <property type="entry name" value="ARM repeat"/>
    <property type="match status" value="1"/>
</dbReference>
<keyword evidence="3" id="KW-1185">Reference proteome</keyword>